<dbReference type="PANTHER" id="PTHR35174">
    <property type="entry name" value="BLL7171 PROTEIN-RELATED"/>
    <property type="match status" value="1"/>
</dbReference>
<dbReference type="SUPFAM" id="SSF54909">
    <property type="entry name" value="Dimeric alpha+beta barrel"/>
    <property type="match status" value="1"/>
</dbReference>
<evidence type="ECO:0000256" key="1">
    <source>
        <dbReference type="ARBA" id="ARBA00007689"/>
    </source>
</evidence>
<organism evidence="3 4">
    <name type="scientific">Orlajensenia leifsoniae</name>
    <dbReference type="NCBI Taxonomy" id="2561933"/>
    <lineage>
        <taxon>Bacteria</taxon>
        <taxon>Bacillati</taxon>
        <taxon>Actinomycetota</taxon>
        <taxon>Actinomycetes</taxon>
        <taxon>Micrococcales</taxon>
        <taxon>Microbacteriaceae</taxon>
        <taxon>Orlajensenia</taxon>
    </lineage>
</organism>
<accession>A0A4Y9QWS7</accession>
<comment type="similarity">
    <text evidence="1">Belongs to the YciI family.</text>
</comment>
<reference evidence="3 4" key="1">
    <citation type="journal article" date="2018" name="J. Microbiol.">
        <title>Leifsonia flava sp. nov., a novel actinobacterium isolated from the rhizosphere of Aquilegia viridiflora.</title>
        <authorList>
            <person name="Cai Y."/>
            <person name="Tao W.Z."/>
            <person name="Ma Y.J."/>
            <person name="Cheng J."/>
            <person name="Zhang M.Y."/>
            <person name="Zhang Y.X."/>
        </authorList>
    </citation>
    <scope>NUCLEOTIDE SEQUENCE [LARGE SCALE GENOMIC DNA]</scope>
    <source>
        <strain evidence="3 4">SYP-B2174</strain>
    </source>
</reference>
<dbReference type="EMBL" id="SPQZ01000004">
    <property type="protein sequence ID" value="TFV96630.1"/>
    <property type="molecule type" value="Genomic_DNA"/>
</dbReference>
<dbReference type="RefSeq" id="WP_135120609.1">
    <property type="nucleotide sequence ID" value="NZ_SPQZ01000004.1"/>
</dbReference>
<dbReference type="AlphaFoldDB" id="A0A4Y9QWS7"/>
<dbReference type="PANTHER" id="PTHR35174:SF3">
    <property type="entry name" value="BLL7171 PROTEIN"/>
    <property type="match status" value="1"/>
</dbReference>
<sequence>MQYVMFVVVDPEGEPYVAADDDYAQWDADLEQRGVMLDKRRLRPADEATTVRVRGGELVVTDGPFTESKEWIAGFAVLDCADLDEAIAIARTHAMARFGRIELRPLAQANGEPLA</sequence>
<protein>
    <recommendedName>
        <fullName evidence="2">YCII-related domain-containing protein</fullName>
    </recommendedName>
</protein>
<proteinExistence type="inferred from homology"/>
<dbReference type="InterPro" id="IPR005545">
    <property type="entry name" value="YCII"/>
</dbReference>
<evidence type="ECO:0000313" key="4">
    <source>
        <dbReference type="Proteomes" id="UP000298127"/>
    </source>
</evidence>
<name>A0A4Y9QWS7_9MICO</name>
<dbReference type="InterPro" id="IPR011008">
    <property type="entry name" value="Dimeric_a/b-barrel"/>
</dbReference>
<dbReference type="Proteomes" id="UP000298127">
    <property type="component" value="Unassembled WGS sequence"/>
</dbReference>
<dbReference type="Pfam" id="PF03795">
    <property type="entry name" value="YCII"/>
    <property type="match status" value="1"/>
</dbReference>
<keyword evidence="4" id="KW-1185">Reference proteome</keyword>
<evidence type="ECO:0000259" key="2">
    <source>
        <dbReference type="Pfam" id="PF03795"/>
    </source>
</evidence>
<evidence type="ECO:0000313" key="3">
    <source>
        <dbReference type="EMBL" id="TFV96630.1"/>
    </source>
</evidence>
<gene>
    <name evidence="3" type="ORF">E4M00_11115</name>
</gene>
<dbReference type="Gene3D" id="3.30.70.1060">
    <property type="entry name" value="Dimeric alpha+beta barrel"/>
    <property type="match status" value="1"/>
</dbReference>
<feature type="domain" description="YCII-related" evidence="2">
    <location>
        <begin position="1"/>
        <end position="106"/>
    </location>
</feature>
<comment type="caution">
    <text evidence="3">The sequence shown here is derived from an EMBL/GenBank/DDBJ whole genome shotgun (WGS) entry which is preliminary data.</text>
</comment>